<feature type="region of interest" description="Disordered" evidence="1">
    <location>
        <begin position="137"/>
        <end position="180"/>
    </location>
</feature>
<dbReference type="Proteomes" id="UP000246740">
    <property type="component" value="Unassembled WGS sequence"/>
</dbReference>
<sequence length="730" mass="78550">MDGRDTSFLGSITPTQGYYDRYPERKAQGPYIPPPALLDTESLIRRSVSSNIPKRQSRTSESRMGPNTGQSAKAKPVTRVPSTYAASSLALGMSRSPTKSLVTEPIPSIDDIIRNHSANLLSVDSLPRGPLRSASWSAFEPVPSPPTPQAATRRHHSSHGRNVSRSMSSNSSQESINSVELEVRSSIQNASEAVDTGFSNNTVLLQPPPQVAKSGRKSNTPPKPLQHRPGRASLDQTRDTPERVHRLERSAQYSDGISDARGTNKLTHLVQVQAGFVRSFCVSYADVGDPLGHAVMVFLGLGAVRHLIGLYDEIATTFGLRLVCIDRWGIGRTEAVPIDSRSILGWSKVVAEIADRLGMPRFSIMAHSAGAPFAVATALCLPDRVSGPVQLLAPWTGFQHDSSYKWLRFVPDGVIKTAQAADWRIQSWKLGKADTKDTTSKPISTGSSEPTAQARVRQVSDPVAESRPVSEAKKSKGTRLGGLFGTKQPSSASNYSRDENGNVGSGDSGDTDSTDGPVRATPPRIVTAHSVVSTPSPSHSTFSNLSSNRLSPATEHPGNGQSDRHYFVDKSLPSTPKLDPGSLSGWSKTQDPMASPSGLAGDLEALSLDSATPATPTSFVSVKSASSRPDGEHALDLLRASHAESSKGSIDDLNLVLGKRPWGFDFNQLDHPVIIWHGTRDDRISISNSKTLQKEMPNCTLNTVQNAGHNLMTRSEVIFAVLDSIRDHVS</sequence>
<gene>
    <name evidence="2" type="ORF">BCV70DRAFT_197045</name>
</gene>
<evidence type="ECO:0000313" key="2">
    <source>
        <dbReference type="EMBL" id="PWZ02786.1"/>
    </source>
</evidence>
<keyword evidence="2" id="KW-0378">Hydrolase</keyword>
<dbReference type="AlphaFoldDB" id="A0A317XWU0"/>
<reference evidence="2 3" key="1">
    <citation type="journal article" date="2018" name="Mol. Biol. Evol.">
        <title>Broad Genomic Sampling Reveals a Smut Pathogenic Ancestry of the Fungal Clade Ustilaginomycotina.</title>
        <authorList>
            <person name="Kijpornyongpan T."/>
            <person name="Mondo S.J."/>
            <person name="Barry K."/>
            <person name="Sandor L."/>
            <person name="Lee J."/>
            <person name="Lipzen A."/>
            <person name="Pangilinan J."/>
            <person name="LaButti K."/>
            <person name="Hainaut M."/>
            <person name="Henrissat B."/>
            <person name="Grigoriev I.V."/>
            <person name="Spatafora J.W."/>
            <person name="Aime M.C."/>
        </authorList>
    </citation>
    <scope>NUCLEOTIDE SEQUENCE [LARGE SCALE GENOMIC DNA]</scope>
    <source>
        <strain evidence="2 3">MCA 3645</strain>
    </source>
</reference>
<organism evidence="2 3">
    <name type="scientific">Testicularia cyperi</name>
    <dbReference type="NCBI Taxonomy" id="1882483"/>
    <lineage>
        <taxon>Eukaryota</taxon>
        <taxon>Fungi</taxon>
        <taxon>Dikarya</taxon>
        <taxon>Basidiomycota</taxon>
        <taxon>Ustilaginomycotina</taxon>
        <taxon>Ustilaginomycetes</taxon>
        <taxon>Ustilaginales</taxon>
        <taxon>Anthracoideaceae</taxon>
        <taxon>Testicularia</taxon>
    </lineage>
</organism>
<dbReference type="OrthoDB" id="435520at2759"/>
<dbReference type="PANTHER" id="PTHR43433">
    <property type="entry name" value="HYDROLASE, ALPHA/BETA FOLD FAMILY PROTEIN"/>
    <property type="match status" value="1"/>
</dbReference>
<dbReference type="STRING" id="1882483.A0A317XWU0"/>
<name>A0A317XWU0_9BASI</name>
<protein>
    <submittedName>
        <fullName evidence="2">Alpha/beta-hydrolase</fullName>
    </submittedName>
</protein>
<feature type="compositionally biased region" description="Low complexity" evidence="1">
    <location>
        <begin position="529"/>
        <end position="541"/>
    </location>
</feature>
<dbReference type="Gene3D" id="3.40.50.1820">
    <property type="entry name" value="alpha/beta hydrolase"/>
    <property type="match status" value="2"/>
</dbReference>
<accession>A0A317XWU0</accession>
<dbReference type="EMBL" id="KZ819188">
    <property type="protein sequence ID" value="PWZ02786.1"/>
    <property type="molecule type" value="Genomic_DNA"/>
</dbReference>
<feature type="compositionally biased region" description="Polar residues" evidence="1">
    <location>
        <begin position="440"/>
        <end position="451"/>
    </location>
</feature>
<feature type="compositionally biased region" description="Polar residues" evidence="1">
    <location>
        <begin position="542"/>
        <end position="551"/>
    </location>
</feature>
<dbReference type="InterPro" id="IPR029058">
    <property type="entry name" value="AB_hydrolase_fold"/>
</dbReference>
<evidence type="ECO:0000313" key="3">
    <source>
        <dbReference type="Proteomes" id="UP000246740"/>
    </source>
</evidence>
<feature type="compositionally biased region" description="Low complexity" evidence="1">
    <location>
        <begin position="163"/>
        <end position="178"/>
    </location>
</feature>
<feature type="region of interest" description="Disordered" evidence="1">
    <location>
        <begin position="432"/>
        <end position="600"/>
    </location>
</feature>
<dbReference type="GO" id="GO:0016787">
    <property type="term" value="F:hydrolase activity"/>
    <property type="evidence" value="ECO:0007669"/>
    <property type="project" value="UniProtKB-KW"/>
</dbReference>
<dbReference type="PANTHER" id="PTHR43433:SF10">
    <property type="entry name" value="AB HYDROLASE-1 DOMAIN-CONTAINING PROTEIN"/>
    <property type="match status" value="1"/>
</dbReference>
<evidence type="ECO:0000256" key="1">
    <source>
        <dbReference type="SAM" id="MobiDB-lite"/>
    </source>
</evidence>
<dbReference type="InParanoid" id="A0A317XWU0"/>
<proteinExistence type="predicted"/>
<feature type="region of interest" description="Disordered" evidence="1">
    <location>
        <begin position="1"/>
        <end position="80"/>
    </location>
</feature>
<dbReference type="SUPFAM" id="SSF53474">
    <property type="entry name" value="alpha/beta-Hydrolases"/>
    <property type="match status" value="1"/>
</dbReference>
<keyword evidence="3" id="KW-1185">Reference proteome</keyword>
<dbReference type="InterPro" id="IPR050471">
    <property type="entry name" value="AB_hydrolase"/>
</dbReference>
<feature type="region of interest" description="Disordered" evidence="1">
    <location>
        <begin position="199"/>
        <end position="243"/>
    </location>
</feature>